<name>A0A6L2JB47_TANCI</name>
<evidence type="ECO:0000259" key="1">
    <source>
        <dbReference type="PROSITE" id="PS50994"/>
    </source>
</evidence>
<dbReference type="PANTHER" id="PTHR45835">
    <property type="entry name" value="YALI0A06105P"/>
    <property type="match status" value="1"/>
</dbReference>
<evidence type="ECO:0000313" key="2">
    <source>
        <dbReference type="EMBL" id="GEU33757.1"/>
    </source>
</evidence>
<keyword evidence="2" id="KW-0548">Nucleotidyltransferase</keyword>
<dbReference type="PROSITE" id="PS50994">
    <property type="entry name" value="INTEGRASE"/>
    <property type="match status" value="1"/>
</dbReference>
<dbReference type="SUPFAM" id="SSF53098">
    <property type="entry name" value="Ribonuclease H-like"/>
    <property type="match status" value="1"/>
</dbReference>
<accession>A0A6L2JB47</accession>
<keyword evidence="2" id="KW-0808">Transferase</keyword>
<dbReference type="GO" id="GO:0015074">
    <property type="term" value="P:DNA integration"/>
    <property type="evidence" value="ECO:0007669"/>
    <property type="project" value="InterPro"/>
</dbReference>
<proteinExistence type="predicted"/>
<organism evidence="2">
    <name type="scientific">Tanacetum cinerariifolium</name>
    <name type="common">Dalmatian daisy</name>
    <name type="synonym">Chrysanthemum cinerariifolium</name>
    <dbReference type="NCBI Taxonomy" id="118510"/>
    <lineage>
        <taxon>Eukaryota</taxon>
        <taxon>Viridiplantae</taxon>
        <taxon>Streptophyta</taxon>
        <taxon>Embryophyta</taxon>
        <taxon>Tracheophyta</taxon>
        <taxon>Spermatophyta</taxon>
        <taxon>Magnoliopsida</taxon>
        <taxon>eudicotyledons</taxon>
        <taxon>Gunneridae</taxon>
        <taxon>Pentapetalae</taxon>
        <taxon>asterids</taxon>
        <taxon>campanulids</taxon>
        <taxon>Asterales</taxon>
        <taxon>Asteraceae</taxon>
        <taxon>Asteroideae</taxon>
        <taxon>Anthemideae</taxon>
        <taxon>Anthemidinae</taxon>
        <taxon>Tanacetum</taxon>
    </lineage>
</organism>
<dbReference type="GO" id="GO:0003964">
    <property type="term" value="F:RNA-directed DNA polymerase activity"/>
    <property type="evidence" value="ECO:0007669"/>
    <property type="project" value="UniProtKB-KW"/>
</dbReference>
<dbReference type="AlphaFoldDB" id="A0A6L2JB47"/>
<protein>
    <submittedName>
        <fullName evidence="2">Reverse transcriptase domain-containing protein</fullName>
    </submittedName>
</protein>
<dbReference type="EMBL" id="BKCJ010000500">
    <property type="protein sequence ID" value="GEU33757.1"/>
    <property type="molecule type" value="Genomic_DNA"/>
</dbReference>
<keyword evidence="2" id="KW-0695">RNA-directed DNA polymerase</keyword>
<dbReference type="InterPro" id="IPR001584">
    <property type="entry name" value="Integrase_cat-core"/>
</dbReference>
<dbReference type="PANTHER" id="PTHR45835:SF99">
    <property type="entry name" value="CHROMO DOMAIN-CONTAINING PROTEIN-RELATED"/>
    <property type="match status" value="1"/>
</dbReference>
<dbReference type="InterPro" id="IPR036397">
    <property type="entry name" value="RNaseH_sf"/>
</dbReference>
<gene>
    <name evidence="2" type="ORF">Tci_005735</name>
</gene>
<dbReference type="GO" id="GO:0003676">
    <property type="term" value="F:nucleic acid binding"/>
    <property type="evidence" value="ECO:0007669"/>
    <property type="project" value="InterPro"/>
</dbReference>
<dbReference type="Gene3D" id="3.30.420.10">
    <property type="entry name" value="Ribonuclease H-like superfamily/Ribonuclease H"/>
    <property type="match status" value="1"/>
</dbReference>
<feature type="domain" description="Integrase catalytic" evidence="1">
    <location>
        <begin position="1"/>
        <end position="119"/>
    </location>
</feature>
<comment type="caution">
    <text evidence="2">The sequence shown here is derived from an EMBL/GenBank/DDBJ whole genome shotgun (WGS) entry which is preliminary data.</text>
</comment>
<sequence length="148" mass="17263">MREDYKMNRLARLYLNEIVSRHGVPISIISDRHSRFTSRFWQSMQEALGTRLDMSTTYHPQTDGQSERTIPTLEDMLRACVLDFEGSWDVHLLLVKFLYNNSYHSSMRCASFEALYGRKCRSPIMWAEVGEGHLTEPELLQETAEKIS</sequence>
<reference evidence="2" key="1">
    <citation type="journal article" date="2019" name="Sci. Rep.">
        <title>Draft genome of Tanacetum cinerariifolium, the natural source of mosquito coil.</title>
        <authorList>
            <person name="Yamashiro T."/>
            <person name="Shiraishi A."/>
            <person name="Satake H."/>
            <person name="Nakayama K."/>
        </authorList>
    </citation>
    <scope>NUCLEOTIDE SEQUENCE</scope>
</reference>
<dbReference type="InterPro" id="IPR012337">
    <property type="entry name" value="RNaseH-like_sf"/>
</dbReference>